<dbReference type="AlphaFoldDB" id="A0A2U4FNW3"/>
<keyword evidence="5 6" id="KW-0472">Membrane</keyword>
<dbReference type="GeneID" id="66487898"/>
<dbReference type="STRING" id="1289135.A966_07389"/>
<dbReference type="PANTHER" id="PTHR10057:SF0">
    <property type="entry name" value="TRANSLOCATOR PROTEIN"/>
    <property type="match status" value="1"/>
</dbReference>
<comment type="similarity">
    <text evidence="2">Belongs to the TspO/BZRP family.</text>
</comment>
<comment type="subcellular location">
    <subcellularLocation>
        <location evidence="1">Membrane</location>
        <topology evidence="1">Multi-pass membrane protein</topology>
    </subcellularLocation>
</comment>
<proteinExistence type="inferred from homology"/>
<dbReference type="GO" id="GO:0016020">
    <property type="term" value="C:membrane"/>
    <property type="evidence" value="ECO:0007669"/>
    <property type="project" value="UniProtKB-SubCell"/>
</dbReference>
<dbReference type="Gene3D" id="1.20.1260.100">
    <property type="entry name" value="TspO/MBR protein"/>
    <property type="match status" value="1"/>
</dbReference>
<protein>
    <submittedName>
        <fullName evidence="7">TspO and MBR-like protein</fullName>
    </submittedName>
</protein>
<evidence type="ECO:0000313" key="8">
    <source>
        <dbReference type="Proteomes" id="UP000011663"/>
    </source>
</evidence>
<feature type="transmembrane region" description="Helical" evidence="6">
    <location>
        <begin position="78"/>
        <end position="97"/>
    </location>
</feature>
<evidence type="ECO:0000256" key="2">
    <source>
        <dbReference type="ARBA" id="ARBA00007524"/>
    </source>
</evidence>
<accession>A0A2U4FNW3</accession>
<evidence type="ECO:0000256" key="4">
    <source>
        <dbReference type="ARBA" id="ARBA00022989"/>
    </source>
</evidence>
<dbReference type="OrthoDB" id="9795496at2"/>
<feature type="transmembrane region" description="Helical" evidence="6">
    <location>
        <begin position="103"/>
        <end position="121"/>
    </location>
</feature>
<feature type="transmembrane region" description="Helical" evidence="6">
    <location>
        <begin position="48"/>
        <end position="69"/>
    </location>
</feature>
<organism evidence="7 8">
    <name type="scientific">Brachyspira hampsonii 30446</name>
    <dbReference type="NCBI Taxonomy" id="1289135"/>
    <lineage>
        <taxon>Bacteria</taxon>
        <taxon>Pseudomonadati</taxon>
        <taxon>Spirochaetota</taxon>
        <taxon>Spirochaetia</taxon>
        <taxon>Brachyspirales</taxon>
        <taxon>Brachyspiraceae</taxon>
        <taxon>Brachyspira</taxon>
    </lineage>
</organism>
<keyword evidence="3 6" id="KW-0812">Transmembrane</keyword>
<evidence type="ECO:0000256" key="6">
    <source>
        <dbReference type="SAM" id="Phobius"/>
    </source>
</evidence>
<dbReference type="PANTHER" id="PTHR10057">
    <property type="entry name" value="PERIPHERAL-TYPE BENZODIAZEPINE RECEPTOR"/>
    <property type="match status" value="1"/>
</dbReference>
<dbReference type="Pfam" id="PF03073">
    <property type="entry name" value="TspO_MBR"/>
    <property type="match status" value="1"/>
</dbReference>
<sequence length="155" mass="17496">MNKRFIITLIISAAVCLLIGALGGLSVKADNFVWYDSLNKSPLNPPNILFPIAWSILYILLAVSVSIIINKKPTDKKAVIIFIVQLILNSLWTFIFFGLKQPLFGLIEIMILDVMIIITIIKFKSISKAASYLLVPYLAWCLFASYLTFYIVTYN</sequence>
<evidence type="ECO:0000256" key="3">
    <source>
        <dbReference type="ARBA" id="ARBA00022692"/>
    </source>
</evidence>
<dbReference type="InterPro" id="IPR038330">
    <property type="entry name" value="TspO/MBR-related_sf"/>
</dbReference>
<dbReference type="RefSeq" id="WP_008723968.1">
    <property type="nucleotide sequence ID" value="NZ_JH994111.1"/>
</dbReference>
<dbReference type="PIRSF" id="PIRSF005859">
    <property type="entry name" value="PBR"/>
    <property type="match status" value="1"/>
</dbReference>
<name>A0A2U4FNW3_9SPIR</name>
<evidence type="ECO:0000256" key="5">
    <source>
        <dbReference type="ARBA" id="ARBA00023136"/>
    </source>
</evidence>
<gene>
    <name evidence="7" type="ORF">A966_07389</name>
</gene>
<dbReference type="CDD" id="cd15904">
    <property type="entry name" value="TSPO_MBR"/>
    <property type="match status" value="1"/>
</dbReference>
<reference evidence="7 8" key="1">
    <citation type="submission" date="2012-07" db="EMBL/GenBank/DDBJ databases">
        <title>Genome sequence of Brachyspira sp. 30446, isolated from a pig with mucohaemorrhagic colitis.</title>
        <authorList>
            <person name="Rubin J.E."/>
            <person name="Fernando C."/>
            <person name="Harding J.C.S."/>
            <person name="Hill J.E."/>
        </authorList>
    </citation>
    <scope>NUCLEOTIDE SEQUENCE [LARGE SCALE GENOMIC DNA]</scope>
    <source>
        <strain evidence="7 8">30446</strain>
    </source>
</reference>
<keyword evidence="4 6" id="KW-1133">Transmembrane helix</keyword>
<dbReference type="FunFam" id="1.20.1260.100:FF:000001">
    <property type="entry name" value="translocator protein 2"/>
    <property type="match status" value="1"/>
</dbReference>
<dbReference type="GO" id="GO:0033013">
    <property type="term" value="P:tetrapyrrole metabolic process"/>
    <property type="evidence" value="ECO:0007669"/>
    <property type="project" value="UniProtKB-ARBA"/>
</dbReference>
<dbReference type="InterPro" id="IPR004307">
    <property type="entry name" value="TspO_MBR"/>
</dbReference>
<comment type="caution">
    <text evidence="7">The sequence shown here is derived from an EMBL/GenBank/DDBJ whole genome shotgun (WGS) entry which is preliminary data.</text>
</comment>
<evidence type="ECO:0000256" key="1">
    <source>
        <dbReference type="ARBA" id="ARBA00004141"/>
    </source>
</evidence>
<evidence type="ECO:0000313" key="7">
    <source>
        <dbReference type="EMBL" id="EKV56843.1"/>
    </source>
</evidence>
<dbReference type="EMBL" id="ALNZ01000026">
    <property type="protein sequence ID" value="EKV56843.1"/>
    <property type="molecule type" value="Genomic_DNA"/>
</dbReference>
<feature type="transmembrane region" description="Helical" evidence="6">
    <location>
        <begin position="133"/>
        <end position="152"/>
    </location>
</feature>
<dbReference type="Proteomes" id="UP000011663">
    <property type="component" value="Unassembled WGS sequence"/>
</dbReference>